<dbReference type="SUPFAM" id="SSF52540">
    <property type="entry name" value="P-loop containing nucleoside triphosphate hydrolases"/>
    <property type="match status" value="1"/>
</dbReference>
<proteinExistence type="predicted"/>
<evidence type="ECO:0000313" key="11">
    <source>
        <dbReference type="Proteomes" id="UP000480485"/>
    </source>
</evidence>
<dbReference type="Proteomes" id="UP000480485">
    <property type="component" value="Unassembled WGS sequence"/>
</dbReference>
<feature type="domain" description="TraD coupling protein N-terminal" evidence="9">
    <location>
        <begin position="31"/>
        <end position="131"/>
    </location>
</feature>
<evidence type="ECO:0000259" key="9">
    <source>
        <dbReference type="Pfam" id="PF12615"/>
    </source>
</evidence>
<evidence type="ECO:0000256" key="2">
    <source>
        <dbReference type="ARBA" id="ARBA00022475"/>
    </source>
</evidence>
<keyword evidence="4 7" id="KW-1133">Transmembrane helix</keyword>
<evidence type="ECO:0000256" key="6">
    <source>
        <dbReference type="SAM" id="MobiDB-lite"/>
    </source>
</evidence>
<feature type="domain" description="Type IV secretion system coupling protein TraD DNA-binding" evidence="8">
    <location>
        <begin position="172"/>
        <end position="563"/>
    </location>
</feature>
<accession>A0A6L7CAP5</accession>
<dbReference type="NCBIfam" id="TIGR02759">
    <property type="entry name" value="TraD_Ftype"/>
    <property type="match status" value="1"/>
</dbReference>
<dbReference type="PANTHER" id="PTHR37937">
    <property type="entry name" value="CONJUGATIVE TRANSFER: DNA TRANSPORT"/>
    <property type="match status" value="1"/>
</dbReference>
<keyword evidence="2" id="KW-1003">Cell membrane</keyword>
<feature type="transmembrane region" description="Helical" evidence="7">
    <location>
        <begin position="28"/>
        <end position="46"/>
    </location>
</feature>
<feature type="compositionally biased region" description="Acidic residues" evidence="6">
    <location>
        <begin position="723"/>
        <end position="732"/>
    </location>
</feature>
<keyword evidence="5 7" id="KW-0472">Membrane</keyword>
<comment type="caution">
    <text evidence="10">The sequence shown here is derived from an EMBL/GenBank/DDBJ whole genome shotgun (WGS) entry which is preliminary data.</text>
</comment>
<evidence type="ECO:0000313" key="10">
    <source>
        <dbReference type="EMBL" id="MWT83635.1"/>
    </source>
</evidence>
<gene>
    <name evidence="10" type="primary">traD</name>
    <name evidence="10" type="ORF">GP954_00265</name>
</gene>
<dbReference type="Pfam" id="PF12615">
    <property type="entry name" value="TraD_N"/>
    <property type="match status" value="1"/>
</dbReference>
<name>A0A6L7CAP5_ECOLX</name>
<evidence type="ECO:0000256" key="1">
    <source>
        <dbReference type="ARBA" id="ARBA00004651"/>
    </source>
</evidence>
<keyword evidence="3 7" id="KW-0812">Transmembrane</keyword>
<dbReference type="InterPro" id="IPR027417">
    <property type="entry name" value="P-loop_NTPase"/>
</dbReference>
<feature type="region of interest" description="Disordered" evidence="6">
    <location>
        <begin position="613"/>
        <end position="639"/>
    </location>
</feature>
<feature type="region of interest" description="Disordered" evidence="6">
    <location>
        <begin position="707"/>
        <end position="732"/>
    </location>
</feature>
<dbReference type="RefSeq" id="WP_160450889.1">
    <property type="nucleotide sequence ID" value="NZ_WTRB01000031.1"/>
</dbReference>
<evidence type="ECO:0000256" key="7">
    <source>
        <dbReference type="SAM" id="Phobius"/>
    </source>
</evidence>
<evidence type="ECO:0000256" key="3">
    <source>
        <dbReference type="ARBA" id="ARBA00022692"/>
    </source>
</evidence>
<dbReference type="CDD" id="cd01127">
    <property type="entry name" value="TrwB_TraG_TraD_VirD4"/>
    <property type="match status" value="1"/>
</dbReference>
<dbReference type="Gene3D" id="1.10.8.80">
    <property type="entry name" value="Magnesium chelatase subunit I, C-Terminal domain"/>
    <property type="match status" value="1"/>
</dbReference>
<evidence type="ECO:0000256" key="5">
    <source>
        <dbReference type="ARBA" id="ARBA00023136"/>
    </source>
</evidence>
<dbReference type="InterPro" id="IPR019476">
    <property type="entry name" value="T4SS_TraD_DNA-bd"/>
</dbReference>
<evidence type="ECO:0000256" key="4">
    <source>
        <dbReference type="ARBA" id="ARBA00022989"/>
    </source>
</evidence>
<sequence length="732" mass="83955">MSSTKHITQGGQVFSYMLNMFMQVNKRVSFWLIWFFVIFLPLFFWLRLPWETIRNGGLYWWLSLTARGEKALYRVPPVYDIPWNGQVLHATSEQILKDDYMVWAGNMFLQELYLALFWASVAVGVLAFLIFRFLRRLGEKQAQDERIGGRELTDDVKAVAREMRRRGEASSICIDKLPLLLNSEVQYLMMYGTPGAGKSNTLNKLLKQIRARGDMAIIYDKGCSLIKKHFSEQDDVLLNALDRRCAYWDMFREFESIPDFDSAASTLIPMGTKEDPFWQSSARTIFSAVAYRQKKNGIHSYNALLRTLLAIDLKALRDYLAGTEASNLVEEKVEKTAISIRSVLTNYVKALRYLQGIERTGRRPFTIREWMSTVNDPQITRHGWLWVTSNARQHESLKPLISMWLAQAANCLLGMGENQHRRIWFIYDELPSLNKLPELPGVLAEARKFGGCFVLGFQAKAQMDYTYGKEFADAMLGLVNTRYFFRSPSSTEAEWVQREIGQRRDKVFSEQYSYGADTVRDGVSFSKVEEDRYLVNYTDIQKLPNLHCYVTFPGEYPAVRMRMSYEKIKDCAEELLLRDINDSLDPEIESEISRREEEEGDITALLARLEQGEARKDGEQNEAEFQAEQAESSGSSVPATAVSPVATALAGGGAGESNPVEEKAVVAELREIVDKETGEILYPGDERYDALCEQFSRAFDDAQEAMRQDERNLVSHQTHEAREQDDDREVTW</sequence>
<evidence type="ECO:0000259" key="8">
    <source>
        <dbReference type="Pfam" id="PF10412"/>
    </source>
</evidence>
<feature type="compositionally biased region" description="Low complexity" evidence="6">
    <location>
        <begin position="623"/>
        <end position="639"/>
    </location>
</feature>
<dbReference type="EMBL" id="WTRN01000002">
    <property type="protein sequence ID" value="MWT83635.1"/>
    <property type="molecule type" value="Genomic_DNA"/>
</dbReference>
<dbReference type="InterPro" id="IPR022585">
    <property type="entry name" value="TraD_N"/>
</dbReference>
<dbReference type="Gene3D" id="3.40.50.300">
    <property type="entry name" value="P-loop containing nucleotide triphosphate hydrolases"/>
    <property type="match status" value="1"/>
</dbReference>
<feature type="compositionally biased region" description="Basic and acidic residues" evidence="6">
    <location>
        <begin position="707"/>
        <end position="722"/>
    </location>
</feature>
<dbReference type="AlphaFoldDB" id="A0A6L7CAP5"/>
<dbReference type="InterPro" id="IPR014128">
    <property type="entry name" value="T4SS_TraD"/>
</dbReference>
<comment type="subcellular location">
    <subcellularLocation>
        <location evidence="1">Cell membrane</location>
        <topology evidence="1">Multi-pass membrane protein</topology>
    </subcellularLocation>
</comment>
<reference evidence="10 11" key="1">
    <citation type="submission" date="2019-12" db="EMBL/GenBank/DDBJ databases">
        <title>Enteriobacteria Tanzani isolates_8377-8380.</title>
        <authorList>
            <person name="Subbiah M."/>
            <person name="Call D."/>
        </authorList>
    </citation>
    <scope>NUCLEOTIDE SEQUENCE [LARGE SCALE GENOMIC DNA]</scope>
    <source>
        <strain evidence="10 11">8378wC7</strain>
    </source>
</reference>
<dbReference type="PANTHER" id="PTHR37937:SF1">
    <property type="entry name" value="CONJUGATIVE TRANSFER: DNA TRANSPORT"/>
    <property type="match status" value="1"/>
</dbReference>
<dbReference type="GO" id="GO:0005886">
    <property type="term" value="C:plasma membrane"/>
    <property type="evidence" value="ECO:0007669"/>
    <property type="project" value="UniProtKB-SubCell"/>
</dbReference>
<feature type="transmembrane region" description="Helical" evidence="7">
    <location>
        <begin position="112"/>
        <end position="134"/>
    </location>
</feature>
<dbReference type="InterPro" id="IPR051539">
    <property type="entry name" value="T4SS-coupling_protein"/>
</dbReference>
<dbReference type="Pfam" id="PF10412">
    <property type="entry name" value="TrwB_AAD_bind"/>
    <property type="match status" value="1"/>
</dbReference>
<organism evidence="10 11">
    <name type="scientific">Escherichia coli</name>
    <dbReference type="NCBI Taxonomy" id="562"/>
    <lineage>
        <taxon>Bacteria</taxon>
        <taxon>Pseudomonadati</taxon>
        <taxon>Pseudomonadota</taxon>
        <taxon>Gammaproteobacteria</taxon>
        <taxon>Enterobacterales</taxon>
        <taxon>Enterobacteriaceae</taxon>
        <taxon>Escherichia</taxon>
    </lineage>
</organism>
<protein>
    <submittedName>
        <fullName evidence="10">Type IV conjugative transfer system coupling protein TraD</fullName>
    </submittedName>
</protein>